<dbReference type="AlphaFoldDB" id="U9TWV7"/>
<organism evidence="2">
    <name type="scientific">Rhizophagus irregularis (strain DAOM 181602 / DAOM 197198 / MUCL 43194)</name>
    <name type="common">Arbuscular mycorrhizal fungus</name>
    <name type="synonym">Glomus intraradices</name>
    <dbReference type="NCBI Taxonomy" id="747089"/>
    <lineage>
        <taxon>Eukaryota</taxon>
        <taxon>Fungi</taxon>
        <taxon>Fungi incertae sedis</taxon>
        <taxon>Mucoromycota</taxon>
        <taxon>Glomeromycotina</taxon>
        <taxon>Glomeromycetes</taxon>
        <taxon>Glomerales</taxon>
        <taxon>Glomeraceae</taxon>
        <taxon>Rhizophagus</taxon>
    </lineage>
</organism>
<dbReference type="EMBL" id="KI289836">
    <property type="protein sequence ID" value="ESA07851.1"/>
    <property type="molecule type" value="Genomic_DNA"/>
</dbReference>
<feature type="region of interest" description="Disordered" evidence="1">
    <location>
        <begin position="26"/>
        <end position="51"/>
    </location>
</feature>
<gene>
    <name evidence="2" type="ORF">GLOINDRAFT_32370</name>
</gene>
<protein>
    <submittedName>
        <fullName evidence="2">Uncharacterized protein</fullName>
    </submittedName>
</protein>
<dbReference type="HOGENOM" id="CLU_3107574_0_0_1"/>
<evidence type="ECO:0000313" key="2">
    <source>
        <dbReference type="EMBL" id="ESA07851.1"/>
    </source>
</evidence>
<sequence>MQDTILKLRGSSLMVLPSATHIEYTDRASNRGKSDQIRIPFNVSAKSNNPD</sequence>
<proteinExistence type="predicted"/>
<evidence type="ECO:0000256" key="1">
    <source>
        <dbReference type="SAM" id="MobiDB-lite"/>
    </source>
</evidence>
<name>U9TWV7_RHIID</name>
<feature type="compositionally biased region" description="Basic and acidic residues" evidence="1">
    <location>
        <begin position="26"/>
        <end position="36"/>
    </location>
</feature>
<reference evidence="2" key="1">
    <citation type="submission" date="2013-07" db="EMBL/GenBank/DDBJ databases">
        <title>The genome of an arbuscular mycorrhizal fungus provides insights into the evolution of the oldest plant symbiosis.</title>
        <authorList>
            <consortium name="DOE Joint Genome Institute"/>
            <person name="Tisserant E."/>
            <person name="Malbreil M."/>
            <person name="Kuo A."/>
            <person name="Kohler A."/>
            <person name="Symeonidi A."/>
            <person name="Balestrini R."/>
            <person name="Charron P."/>
            <person name="Duensing N."/>
            <person name="Frei-dit-Frey N."/>
            <person name="Gianinazzi-Pearson V."/>
            <person name="Gilbert B."/>
            <person name="Handa Y."/>
            <person name="Hijri M."/>
            <person name="Kaul R."/>
            <person name="Kawaguchi M."/>
            <person name="Krajinski F."/>
            <person name="Lammers P."/>
            <person name="Lapierre D."/>
            <person name="Masclaux F.G."/>
            <person name="Murat C."/>
            <person name="Morin E."/>
            <person name="Ndikumana S."/>
            <person name="Pagni M."/>
            <person name="Petitpierre D."/>
            <person name="Requena N."/>
            <person name="Rosikiewicz P."/>
            <person name="Riley R."/>
            <person name="Saito K."/>
            <person name="San Clemente H."/>
            <person name="Shapiro H."/>
            <person name="van Tuinen D."/>
            <person name="Becard G."/>
            <person name="Bonfante P."/>
            <person name="Paszkowski U."/>
            <person name="Shachar-Hill Y."/>
            <person name="Young J.P."/>
            <person name="Sanders I.R."/>
            <person name="Henrissat B."/>
            <person name="Rensing S.A."/>
            <person name="Grigoriev I.V."/>
            <person name="Corradi N."/>
            <person name="Roux C."/>
            <person name="Martin F."/>
        </authorList>
    </citation>
    <scope>NUCLEOTIDE SEQUENCE</scope>
    <source>
        <strain evidence="2">DAOM 197198</strain>
    </source>
</reference>
<accession>U9TWV7</accession>